<dbReference type="AlphaFoldDB" id="A0A0D3FHS1"/>
<organism evidence="1">
    <name type="scientific">Oryza barthii</name>
    <dbReference type="NCBI Taxonomy" id="65489"/>
    <lineage>
        <taxon>Eukaryota</taxon>
        <taxon>Viridiplantae</taxon>
        <taxon>Streptophyta</taxon>
        <taxon>Embryophyta</taxon>
        <taxon>Tracheophyta</taxon>
        <taxon>Spermatophyta</taxon>
        <taxon>Magnoliopsida</taxon>
        <taxon>Liliopsida</taxon>
        <taxon>Poales</taxon>
        <taxon>Poaceae</taxon>
        <taxon>BOP clade</taxon>
        <taxon>Oryzoideae</taxon>
        <taxon>Oryzeae</taxon>
        <taxon>Oryzinae</taxon>
        <taxon>Oryza</taxon>
    </lineage>
</organism>
<sequence length="70" mass="7994">MTERSIDVRGRSEIWMGSRKFFLDLYRNASREVNSDILFVVPDHDCDFVYCRACKEKSISGLAEAEGTTA</sequence>
<dbReference type="HOGENOM" id="CLU_203472_0_0_1"/>
<accession>A0A0D3FHS1</accession>
<proteinExistence type="predicted"/>
<reference evidence="1" key="2">
    <citation type="submission" date="2015-03" db="UniProtKB">
        <authorList>
            <consortium name="EnsemblPlants"/>
        </authorList>
    </citation>
    <scope>IDENTIFICATION</scope>
</reference>
<evidence type="ECO:0000313" key="2">
    <source>
        <dbReference type="Proteomes" id="UP000026960"/>
    </source>
</evidence>
<keyword evidence="2" id="KW-1185">Reference proteome</keyword>
<dbReference type="EnsemblPlants" id="OBART03G15170.1">
    <property type="protein sequence ID" value="OBART03G15170.1"/>
    <property type="gene ID" value="OBART03G15170"/>
</dbReference>
<protein>
    <submittedName>
        <fullName evidence="1">Uncharacterized protein</fullName>
    </submittedName>
</protein>
<name>A0A0D3FHS1_9ORYZ</name>
<reference evidence="1" key="1">
    <citation type="journal article" date="2009" name="Rice">
        <title>De Novo Next Generation Sequencing of Plant Genomes.</title>
        <authorList>
            <person name="Rounsley S."/>
            <person name="Marri P.R."/>
            <person name="Yu Y."/>
            <person name="He R."/>
            <person name="Sisneros N."/>
            <person name="Goicoechea J.L."/>
            <person name="Lee S.J."/>
            <person name="Angelova A."/>
            <person name="Kudrna D."/>
            <person name="Luo M."/>
            <person name="Affourtit J."/>
            <person name="Desany B."/>
            <person name="Knight J."/>
            <person name="Niazi F."/>
            <person name="Egholm M."/>
            <person name="Wing R.A."/>
        </authorList>
    </citation>
    <scope>NUCLEOTIDE SEQUENCE [LARGE SCALE GENOMIC DNA]</scope>
    <source>
        <strain evidence="1">cv. IRGC 105608</strain>
    </source>
</reference>
<dbReference type="PaxDb" id="65489-OBART03G15170.1"/>
<dbReference type="Proteomes" id="UP000026960">
    <property type="component" value="Chromosome 3"/>
</dbReference>
<evidence type="ECO:0000313" key="1">
    <source>
        <dbReference type="EnsemblPlants" id="OBART03G15170.1"/>
    </source>
</evidence>
<dbReference type="Gramene" id="OBART03G15170.1">
    <property type="protein sequence ID" value="OBART03G15170.1"/>
    <property type="gene ID" value="OBART03G15170"/>
</dbReference>